<feature type="domain" description="N-acetyltransferase" evidence="3">
    <location>
        <begin position="8"/>
        <end position="150"/>
    </location>
</feature>
<keyword evidence="5" id="KW-1185">Reference proteome</keyword>
<dbReference type="OrthoDB" id="9804948at2"/>
<keyword evidence="2" id="KW-0012">Acyltransferase</keyword>
<dbReference type="PANTHER" id="PTHR43420">
    <property type="entry name" value="ACETYLTRANSFERASE"/>
    <property type="match status" value="1"/>
</dbReference>
<organism evidence="4 5">
    <name type="scientific">Vagococcus carniphilus</name>
    <dbReference type="NCBI Taxonomy" id="218144"/>
    <lineage>
        <taxon>Bacteria</taxon>
        <taxon>Bacillati</taxon>
        <taxon>Bacillota</taxon>
        <taxon>Bacilli</taxon>
        <taxon>Lactobacillales</taxon>
        <taxon>Enterococcaceae</taxon>
        <taxon>Vagococcus</taxon>
    </lineage>
</organism>
<name>A0A430B0A1_9ENTE</name>
<dbReference type="PANTHER" id="PTHR43420:SF31">
    <property type="entry name" value="ACETYLTRANSFERASE"/>
    <property type="match status" value="1"/>
</dbReference>
<dbReference type="EMBL" id="NGKB01000008">
    <property type="protein sequence ID" value="RSU13671.1"/>
    <property type="molecule type" value="Genomic_DNA"/>
</dbReference>
<dbReference type="PROSITE" id="PS51186">
    <property type="entry name" value="GNAT"/>
    <property type="match status" value="1"/>
</dbReference>
<sequence>MSHYQMSHNIKEIEQLRKSFNELAMETFGISFERWYELGYWQENYIPYAFIKDNEVIANASITKSELVINEQQYQVIQIGTVMTKKEYQGQGLSRKLMEAIIEDYQQKVDFIYLFANETVLEFYPKFGFKRVDELSVSIDASQVKNRKIGIEICDFQKQREELENRVKRRSTNHLTTYDKENVSLSLFYFSTVFSECLYYISELDVFLTFEIEEKELHLYDVLMTKDVSFQEILSYLPLEVIETIICHFQLKEVEGLQKKEEIIPIDDDALFILGVEESKLGEMKLPLFSHA</sequence>
<proteinExistence type="predicted"/>
<evidence type="ECO:0000256" key="2">
    <source>
        <dbReference type="ARBA" id="ARBA00023315"/>
    </source>
</evidence>
<dbReference type="Gene3D" id="3.40.630.30">
    <property type="match status" value="1"/>
</dbReference>
<evidence type="ECO:0000256" key="1">
    <source>
        <dbReference type="ARBA" id="ARBA00022679"/>
    </source>
</evidence>
<dbReference type="InterPro" id="IPR000182">
    <property type="entry name" value="GNAT_dom"/>
</dbReference>
<dbReference type="SUPFAM" id="SSF55729">
    <property type="entry name" value="Acyl-CoA N-acyltransferases (Nat)"/>
    <property type="match status" value="1"/>
</dbReference>
<dbReference type="InterPro" id="IPR050680">
    <property type="entry name" value="YpeA/RimI_acetyltransf"/>
</dbReference>
<gene>
    <name evidence="4" type="ORF">CBF28_09305</name>
</gene>
<dbReference type="GeneID" id="95582007"/>
<evidence type="ECO:0000259" key="3">
    <source>
        <dbReference type="PROSITE" id="PS51186"/>
    </source>
</evidence>
<evidence type="ECO:0000313" key="4">
    <source>
        <dbReference type="EMBL" id="RSU13671.1"/>
    </source>
</evidence>
<dbReference type="CDD" id="cd04301">
    <property type="entry name" value="NAT_SF"/>
    <property type="match status" value="1"/>
</dbReference>
<evidence type="ECO:0000313" key="5">
    <source>
        <dbReference type="Proteomes" id="UP000288028"/>
    </source>
</evidence>
<dbReference type="Pfam" id="PF13527">
    <property type="entry name" value="Acetyltransf_9"/>
    <property type="match status" value="1"/>
</dbReference>
<dbReference type="Proteomes" id="UP000288028">
    <property type="component" value="Unassembled WGS sequence"/>
</dbReference>
<keyword evidence="1" id="KW-0808">Transferase</keyword>
<accession>A0A430B0A1</accession>
<dbReference type="InterPro" id="IPR016181">
    <property type="entry name" value="Acyl_CoA_acyltransferase"/>
</dbReference>
<dbReference type="RefSeq" id="WP_126794521.1">
    <property type="nucleotide sequence ID" value="NZ_CP060720.1"/>
</dbReference>
<dbReference type="AlphaFoldDB" id="A0A430B0A1"/>
<dbReference type="GO" id="GO:0016747">
    <property type="term" value="F:acyltransferase activity, transferring groups other than amino-acyl groups"/>
    <property type="evidence" value="ECO:0007669"/>
    <property type="project" value="InterPro"/>
</dbReference>
<protein>
    <recommendedName>
        <fullName evidence="3">N-acetyltransferase domain-containing protein</fullName>
    </recommendedName>
</protein>
<comment type="caution">
    <text evidence="4">The sequence shown here is derived from an EMBL/GenBank/DDBJ whole genome shotgun (WGS) entry which is preliminary data.</text>
</comment>
<reference evidence="4 5" key="1">
    <citation type="submission" date="2017-05" db="EMBL/GenBank/DDBJ databases">
        <title>Vagococcus spp. assemblies.</title>
        <authorList>
            <person name="Gulvik C.A."/>
        </authorList>
    </citation>
    <scope>NUCLEOTIDE SEQUENCE [LARGE SCALE GENOMIC DNA]</scope>
    <source>
        <strain evidence="4 5">SS1714</strain>
    </source>
</reference>